<protein>
    <submittedName>
        <fullName evidence="2">Uncharacterized protein</fullName>
    </submittedName>
</protein>
<feature type="non-terminal residue" evidence="2">
    <location>
        <position position="324"/>
    </location>
</feature>
<dbReference type="Proteomes" id="UP000747542">
    <property type="component" value="Unassembled WGS sequence"/>
</dbReference>
<organism evidence="2 3">
    <name type="scientific">Homarus americanus</name>
    <name type="common">American lobster</name>
    <dbReference type="NCBI Taxonomy" id="6706"/>
    <lineage>
        <taxon>Eukaryota</taxon>
        <taxon>Metazoa</taxon>
        <taxon>Ecdysozoa</taxon>
        <taxon>Arthropoda</taxon>
        <taxon>Crustacea</taxon>
        <taxon>Multicrustacea</taxon>
        <taxon>Malacostraca</taxon>
        <taxon>Eumalacostraca</taxon>
        <taxon>Eucarida</taxon>
        <taxon>Decapoda</taxon>
        <taxon>Pleocyemata</taxon>
        <taxon>Astacidea</taxon>
        <taxon>Nephropoidea</taxon>
        <taxon>Nephropidae</taxon>
        <taxon>Homarus</taxon>
    </lineage>
</organism>
<sequence>MSSSSSEDDARFREACDPTLSLVFEKKKTCDKRETVEERERDDEVRDERETFLLLKRIQKSLTSLNTARENGYGLVGAKVRGEVSSSARRNTHGGGADVPSPFSSYLAKQLTGILEKNVEITETPNDGHDRANDAQKPLQLLKNIIIENAVEENGGTTEKRKKKGEVISRCLSLAVSPQWIKDKRDDYPWPHPKNIRYLEKYTVKERKEDGVMVLRACDDTSHEHQVETLGATHVINTNCIGVNGGSDCTKDVQCTAEISDTGQDNTHKKKKKKCVLPSHKVDVKTGLTTHQEVSECCEKKMRKQSRRRGKKKCKNTDSEVLSV</sequence>
<name>A0A8J5JNF1_HOMAM</name>
<dbReference type="EMBL" id="JAHLQT010036987">
    <property type="protein sequence ID" value="KAG7157708.1"/>
    <property type="molecule type" value="Genomic_DNA"/>
</dbReference>
<keyword evidence="3" id="KW-1185">Reference proteome</keyword>
<evidence type="ECO:0000256" key="1">
    <source>
        <dbReference type="SAM" id="MobiDB-lite"/>
    </source>
</evidence>
<comment type="caution">
    <text evidence="2">The sequence shown here is derived from an EMBL/GenBank/DDBJ whole genome shotgun (WGS) entry which is preliminary data.</text>
</comment>
<feature type="compositionally biased region" description="Basic residues" evidence="1">
    <location>
        <begin position="301"/>
        <end position="314"/>
    </location>
</feature>
<feature type="region of interest" description="Disordered" evidence="1">
    <location>
        <begin position="299"/>
        <end position="324"/>
    </location>
</feature>
<evidence type="ECO:0000313" key="2">
    <source>
        <dbReference type="EMBL" id="KAG7157708.1"/>
    </source>
</evidence>
<gene>
    <name evidence="2" type="ORF">Hamer_G018775</name>
</gene>
<dbReference type="AlphaFoldDB" id="A0A8J5JNF1"/>
<accession>A0A8J5JNF1</accession>
<evidence type="ECO:0000313" key="3">
    <source>
        <dbReference type="Proteomes" id="UP000747542"/>
    </source>
</evidence>
<reference evidence="2" key="1">
    <citation type="journal article" date="2021" name="Sci. Adv.">
        <title>The American lobster genome reveals insights on longevity, neural, and immune adaptations.</title>
        <authorList>
            <person name="Polinski J.M."/>
            <person name="Zimin A.V."/>
            <person name="Clark K.F."/>
            <person name="Kohn A.B."/>
            <person name="Sadowski N."/>
            <person name="Timp W."/>
            <person name="Ptitsyn A."/>
            <person name="Khanna P."/>
            <person name="Romanova D.Y."/>
            <person name="Williams P."/>
            <person name="Greenwood S.J."/>
            <person name="Moroz L.L."/>
            <person name="Walt D.R."/>
            <person name="Bodnar A.G."/>
        </authorList>
    </citation>
    <scope>NUCLEOTIDE SEQUENCE</scope>
    <source>
        <strain evidence="2">GMGI-L3</strain>
    </source>
</reference>
<proteinExistence type="predicted"/>